<comment type="caution">
    <text evidence="2">The sequence shown here is derived from an EMBL/GenBank/DDBJ whole genome shotgun (WGS) entry which is preliminary data.</text>
</comment>
<keyword evidence="3" id="KW-1185">Reference proteome</keyword>
<sequence>MKSAGMEAKLFEEEQVSPYFIYATCLGTSEESKNAKYETKVEECDCQLEFHNVLLESELSSSSMSQLVSYTETSLEPSRVTGHVTAAAEPEVKHLCGKLLYSSGHKPKDSLTHLPSHEAFSSLLLPRESSAEKSERVQEIRVVTHKPSAITFSDFEFLSHSANSKLHICEVTDTEASSSEEEEEGDDDDDDVFTELPLYGAFYNGLYKRTILLGKQDKCEHTRSQYVCHLDGCNDHTGKKLNEKEEKQMDMVTQPEKGSEWSDSMSSLMKKLEQLNLDIEEALSAGSSPSSTPSTKKRKQPCPVKVETGLLHRDHQRKGICGNKRAGYQDLDGLPSSVSTGARPKTEVLSQKLSKEKAGKSIVFCKRHSATYKLYPIESFLRNKIDMLKEYTS</sequence>
<dbReference type="OrthoDB" id="9393938at2759"/>
<evidence type="ECO:0000313" key="3">
    <source>
        <dbReference type="Proteomes" id="UP000297703"/>
    </source>
</evidence>
<accession>A0A4D9E7A7</accession>
<organism evidence="2 3">
    <name type="scientific">Platysternon megacephalum</name>
    <name type="common">big-headed turtle</name>
    <dbReference type="NCBI Taxonomy" id="55544"/>
    <lineage>
        <taxon>Eukaryota</taxon>
        <taxon>Metazoa</taxon>
        <taxon>Chordata</taxon>
        <taxon>Craniata</taxon>
        <taxon>Vertebrata</taxon>
        <taxon>Euteleostomi</taxon>
        <taxon>Archelosauria</taxon>
        <taxon>Testudinata</taxon>
        <taxon>Testudines</taxon>
        <taxon>Cryptodira</taxon>
        <taxon>Durocryptodira</taxon>
        <taxon>Testudinoidea</taxon>
        <taxon>Platysternidae</taxon>
        <taxon>Platysternon</taxon>
    </lineage>
</organism>
<evidence type="ECO:0000313" key="2">
    <source>
        <dbReference type="EMBL" id="TFK06179.1"/>
    </source>
</evidence>
<dbReference type="Proteomes" id="UP000297703">
    <property type="component" value="Unassembled WGS sequence"/>
</dbReference>
<dbReference type="AlphaFoldDB" id="A0A4D9E7A7"/>
<dbReference type="STRING" id="55544.A0A4D9E7A7"/>
<dbReference type="EMBL" id="QXTE01000100">
    <property type="protein sequence ID" value="TFK06179.1"/>
    <property type="molecule type" value="Genomic_DNA"/>
</dbReference>
<protein>
    <submittedName>
        <fullName evidence="2">Solute carrier family 17 member 9</fullName>
    </submittedName>
</protein>
<gene>
    <name evidence="2" type="ORF">DR999_PMT11106</name>
</gene>
<reference evidence="2 3" key="2">
    <citation type="submission" date="2019-04" db="EMBL/GenBank/DDBJ databases">
        <title>The genome sequence of big-headed turtle.</title>
        <authorList>
            <person name="Gong S."/>
        </authorList>
    </citation>
    <scope>NUCLEOTIDE SEQUENCE [LARGE SCALE GENOMIC DNA]</scope>
    <source>
        <strain evidence="2">DO16091913</strain>
        <tissue evidence="2">Muscle</tissue>
    </source>
</reference>
<name>A0A4D9E7A7_9SAUR</name>
<evidence type="ECO:0000256" key="1">
    <source>
        <dbReference type="SAM" id="MobiDB-lite"/>
    </source>
</evidence>
<feature type="region of interest" description="Disordered" evidence="1">
    <location>
        <begin position="284"/>
        <end position="326"/>
    </location>
</feature>
<reference evidence="2 3" key="1">
    <citation type="submission" date="2019-04" db="EMBL/GenBank/DDBJ databases">
        <title>Draft genome of the big-headed turtle Platysternon megacephalum.</title>
        <authorList>
            <person name="Gong S."/>
        </authorList>
    </citation>
    <scope>NUCLEOTIDE SEQUENCE [LARGE SCALE GENOMIC DNA]</scope>
    <source>
        <strain evidence="2">DO16091913</strain>
        <tissue evidence="2">Muscle</tissue>
    </source>
</reference>
<feature type="region of interest" description="Disordered" evidence="1">
    <location>
        <begin position="241"/>
        <end position="262"/>
    </location>
</feature>
<proteinExistence type="predicted"/>